<feature type="domain" description="HTH cro/C1-type" evidence="1">
    <location>
        <begin position="16"/>
        <end position="70"/>
    </location>
</feature>
<gene>
    <name evidence="2" type="ORF">CQW49_04840</name>
</gene>
<evidence type="ECO:0000259" key="1">
    <source>
        <dbReference type="PROSITE" id="PS50943"/>
    </source>
</evidence>
<dbReference type="CDD" id="cd00093">
    <property type="entry name" value="HTH_XRE"/>
    <property type="match status" value="1"/>
</dbReference>
<dbReference type="AlphaFoldDB" id="A0A2D2CX70"/>
<dbReference type="Gene3D" id="1.10.260.40">
    <property type="entry name" value="lambda repressor-like DNA-binding domains"/>
    <property type="match status" value="1"/>
</dbReference>
<reference evidence="3" key="1">
    <citation type="submission" date="2017-10" db="EMBL/GenBank/DDBJ databases">
        <title>Completed PacBio SMRT sequence of Methylosinus trichosporium OB3b reveals presence of a third large plasmid.</title>
        <authorList>
            <person name="Charles T.C."/>
            <person name="Lynch M.D.J."/>
            <person name="Heil J.R."/>
            <person name="Cheng J."/>
        </authorList>
    </citation>
    <scope>NUCLEOTIDE SEQUENCE [LARGE SCALE GENOMIC DNA]</scope>
    <source>
        <strain evidence="3">OB3b</strain>
    </source>
</reference>
<accession>A0A2D2CX70</accession>
<organism evidence="2 3">
    <name type="scientific">Methylosinus trichosporium (strain ATCC 35070 / NCIMB 11131 / UNIQEM 75 / OB3b)</name>
    <dbReference type="NCBI Taxonomy" id="595536"/>
    <lineage>
        <taxon>Bacteria</taxon>
        <taxon>Pseudomonadati</taxon>
        <taxon>Pseudomonadota</taxon>
        <taxon>Alphaproteobacteria</taxon>
        <taxon>Hyphomicrobiales</taxon>
        <taxon>Methylocystaceae</taxon>
        <taxon>Methylosinus</taxon>
    </lineage>
</organism>
<dbReference type="EMBL" id="CP023737">
    <property type="protein sequence ID" value="ATQ67294.1"/>
    <property type="molecule type" value="Genomic_DNA"/>
</dbReference>
<dbReference type="InterPro" id="IPR001387">
    <property type="entry name" value="Cro/C1-type_HTH"/>
</dbReference>
<dbReference type="GO" id="GO:0003677">
    <property type="term" value="F:DNA binding"/>
    <property type="evidence" value="ECO:0007669"/>
    <property type="project" value="InterPro"/>
</dbReference>
<dbReference type="SMART" id="SM00530">
    <property type="entry name" value="HTH_XRE"/>
    <property type="match status" value="1"/>
</dbReference>
<dbReference type="Proteomes" id="UP000230709">
    <property type="component" value="Chromosome"/>
</dbReference>
<dbReference type="RefSeq" id="WP_003610697.1">
    <property type="nucleotide sequence ID" value="NZ_ADVE02000001.1"/>
</dbReference>
<keyword evidence="3" id="KW-1185">Reference proteome</keyword>
<sequence length="145" mass="15828">MKKAPDPIDRHVGSRVRMQRVLLKMSQEKLGEALGLTFQQVQKYEKGTNRIGASRLQQISKTLNVPPSFFFDGAPSVGAPGDGFAEESSSQYVVEFLSTAEGLHLNRAFARIKDPKVRKRVIDLISTLADQSEDGVPAGGEDAAK</sequence>
<dbReference type="SUPFAM" id="SSF47413">
    <property type="entry name" value="lambda repressor-like DNA-binding domains"/>
    <property type="match status" value="1"/>
</dbReference>
<dbReference type="InterPro" id="IPR010982">
    <property type="entry name" value="Lambda_DNA-bd_dom_sf"/>
</dbReference>
<dbReference type="KEGG" id="mtw:CQW49_04840"/>
<evidence type="ECO:0000313" key="2">
    <source>
        <dbReference type="EMBL" id="ATQ67294.1"/>
    </source>
</evidence>
<dbReference type="PROSITE" id="PS50943">
    <property type="entry name" value="HTH_CROC1"/>
    <property type="match status" value="1"/>
</dbReference>
<dbReference type="Pfam" id="PF01381">
    <property type="entry name" value="HTH_3"/>
    <property type="match status" value="1"/>
</dbReference>
<proteinExistence type="predicted"/>
<evidence type="ECO:0000313" key="3">
    <source>
        <dbReference type="Proteomes" id="UP000230709"/>
    </source>
</evidence>
<dbReference type="STRING" id="595536.GCA_000178815_04192"/>
<protein>
    <submittedName>
        <fullName evidence="2">XRE family transcriptional regulator</fullName>
    </submittedName>
</protein>
<name>A0A2D2CX70_METT3</name>